<sequence length="162" mass="19250">MGTRILVTCFSQTIPGEGKHRLELMADMICRFKWGRPFDSSQDRLESMGQYVYNNNRCHFLVDNGPADSKDVSITRYKWDGKEFTELSVGPMVKYHLRSYPFGVTRRRRGFTDEEYRERYGEEEFKKLVIGRISQRRRWGMKIPKAEIEFLEAHPELERELS</sequence>
<dbReference type="AlphaFoldDB" id="A0A367LI78"/>
<accession>A0A367LI78</accession>
<gene>
    <name evidence="1" type="ORF">L249_8270</name>
</gene>
<comment type="caution">
    <text evidence="1">The sequence shown here is derived from an EMBL/GenBank/DDBJ whole genome shotgun (WGS) entry which is preliminary data.</text>
</comment>
<dbReference type="EMBL" id="LKCN02000005">
    <property type="protein sequence ID" value="RCI14125.1"/>
    <property type="molecule type" value="Genomic_DNA"/>
</dbReference>
<proteinExistence type="predicted"/>
<name>A0A367LI78_9HYPO</name>
<organism evidence="1 2">
    <name type="scientific">Ophiocordyceps polyrhachis-furcata BCC 54312</name>
    <dbReference type="NCBI Taxonomy" id="1330021"/>
    <lineage>
        <taxon>Eukaryota</taxon>
        <taxon>Fungi</taxon>
        <taxon>Dikarya</taxon>
        <taxon>Ascomycota</taxon>
        <taxon>Pezizomycotina</taxon>
        <taxon>Sordariomycetes</taxon>
        <taxon>Hypocreomycetidae</taxon>
        <taxon>Hypocreales</taxon>
        <taxon>Ophiocordycipitaceae</taxon>
        <taxon>Ophiocordyceps</taxon>
    </lineage>
</organism>
<reference evidence="1 2" key="1">
    <citation type="journal article" date="2015" name="BMC Genomics">
        <title>Insights from the genome of Ophiocordyceps polyrhachis-furcata to pathogenicity and host specificity in insect fungi.</title>
        <authorList>
            <person name="Wichadakul D."/>
            <person name="Kobmoo N."/>
            <person name="Ingsriswang S."/>
            <person name="Tangphatsornruang S."/>
            <person name="Chantasingh D."/>
            <person name="Luangsa-ard J.J."/>
            <person name="Eurwilaichitr L."/>
        </authorList>
    </citation>
    <scope>NUCLEOTIDE SEQUENCE [LARGE SCALE GENOMIC DNA]</scope>
    <source>
        <strain evidence="1 2">BCC 54312</strain>
    </source>
</reference>
<dbReference type="OrthoDB" id="4924935at2759"/>
<evidence type="ECO:0000313" key="2">
    <source>
        <dbReference type="Proteomes" id="UP000253664"/>
    </source>
</evidence>
<keyword evidence="2" id="KW-1185">Reference proteome</keyword>
<evidence type="ECO:0000313" key="1">
    <source>
        <dbReference type="EMBL" id="RCI14125.1"/>
    </source>
</evidence>
<protein>
    <submittedName>
        <fullName evidence="1">Uncharacterized protein</fullName>
    </submittedName>
</protein>
<dbReference type="Proteomes" id="UP000253664">
    <property type="component" value="Unassembled WGS sequence"/>
</dbReference>